<sequence>MNIDVIPNSCEKYITFSKQIKDGFYVKFVDTFRFMSESLANLTNNLAKDKSKFRETKKYFSNNNLNLVIRKGVFPYEYINCWEKLNETSLPPKSKFYNSLTDDHISKKDYIHACEVWKKFNIKTIGEYSDLYLLTDILLLSDVFENFRDICLKTFNLDASYYLTAPSFAFDAMLRFTKVELERLKDYTMLLMIEDGIRGGICQSVRRYAKANLPNVDGYDEEKPNVYLSYFDCVNLYGKSMLASLPYKDFEWYSDFSLNIMMIDDNGPYGFILEVDVDYPENIHDAHSDLPFLPQNSCPPNSKVKKLLTTLHHKKNYVAHYRTLKQAVNNGLKIIKIHRVIRFKQSKWMLPYVMKCTSMRVKANNEFEHQFWKLMVNSVYGKCMENPRKRMEIKLVTSDKMACRYLIKPNFKDRTIYSNNLMAIHMFKGKIKFDKPIYVDSLLYRIKTNDFFNDLKYDLLKHFDTSNYPHNHSCFNSNNESIPGYFKDELKSGIMTEFVSLRSKLYAYTVNGDEYKRAKGGDSSKIIENHNINLIQSTKHQVYSKSVSKVVLSANDDKRVILKGGVCTLPYGHYKLKNT</sequence>
<dbReference type="AlphaFoldDB" id="A0A8B8F4F6"/>
<gene>
    <name evidence="2" type="primary">LOC112679938</name>
</gene>
<dbReference type="InterPro" id="IPR043502">
    <property type="entry name" value="DNA/RNA_pol_sf"/>
</dbReference>
<dbReference type="PANTHER" id="PTHR31511">
    <property type="entry name" value="PROTEIN CBG23764"/>
    <property type="match status" value="1"/>
</dbReference>
<keyword evidence="1" id="KW-1185">Reference proteome</keyword>
<protein>
    <submittedName>
        <fullName evidence="2">Uncharacterized protein LOC112679938</fullName>
    </submittedName>
</protein>
<dbReference type="SUPFAM" id="SSF56672">
    <property type="entry name" value="DNA/RNA polymerases"/>
    <property type="match status" value="1"/>
</dbReference>
<evidence type="ECO:0000313" key="1">
    <source>
        <dbReference type="Proteomes" id="UP000694846"/>
    </source>
</evidence>
<name>A0A8B8F4F6_9HEMI</name>
<proteinExistence type="predicted"/>
<dbReference type="OrthoDB" id="6602337at2759"/>
<dbReference type="GeneID" id="112679938"/>
<dbReference type="Proteomes" id="UP000694846">
    <property type="component" value="Unplaced"/>
</dbReference>
<dbReference type="GO" id="GO:0071897">
    <property type="term" value="P:DNA biosynthetic process"/>
    <property type="evidence" value="ECO:0007669"/>
    <property type="project" value="UniProtKB-ARBA"/>
</dbReference>
<evidence type="ECO:0000313" key="2">
    <source>
        <dbReference type="RefSeq" id="XP_025405674.1"/>
    </source>
</evidence>
<reference evidence="2" key="1">
    <citation type="submission" date="2025-08" db="UniProtKB">
        <authorList>
            <consortium name="RefSeq"/>
        </authorList>
    </citation>
    <scope>IDENTIFICATION</scope>
    <source>
        <tissue evidence="2">Whole body</tissue>
    </source>
</reference>
<accession>A0A8B8F4F6</accession>
<dbReference type="PANTHER" id="PTHR31511:SF12">
    <property type="entry name" value="RHO TERMINATION FACTOR N-TERMINAL DOMAIN-CONTAINING PROTEIN"/>
    <property type="match status" value="1"/>
</dbReference>
<dbReference type="RefSeq" id="XP_025405674.1">
    <property type="nucleotide sequence ID" value="XM_025549889.1"/>
</dbReference>
<organism evidence="1 2">
    <name type="scientific">Sipha flava</name>
    <name type="common">yellow sugarcane aphid</name>
    <dbReference type="NCBI Taxonomy" id="143950"/>
    <lineage>
        <taxon>Eukaryota</taxon>
        <taxon>Metazoa</taxon>
        <taxon>Ecdysozoa</taxon>
        <taxon>Arthropoda</taxon>
        <taxon>Hexapoda</taxon>
        <taxon>Insecta</taxon>
        <taxon>Pterygota</taxon>
        <taxon>Neoptera</taxon>
        <taxon>Paraneoptera</taxon>
        <taxon>Hemiptera</taxon>
        <taxon>Sternorrhyncha</taxon>
        <taxon>Aphidomorpha</taxon>
        <taxon>Aphidoidea</taxon>
        <taxon>Aphididae</taxon>
        <taxon>Sipha</taxon>
    </lineage>
</organism>